<gene>
    <name evidence="2" type="ORF">GA0070215_14314</name>
</gene>
<feature type="transmembrane region" description="Helical" evidence="1">
    <location>
        <begin position="31"/>
        <end position="50"/>
    </location>
</feature>
<evidence type="ECO:0000313" key="3">
    <source>
        <dbReference type="Proteomes" id="UP000198551"/>
    </source>
</evidence>
<protein>
    <submittedName>
        <fullName evidence="2">Uncharacterized protein</fullName>
    </submittedName>
</protein>
<keyword evidence="3" id="KW-1185">Reference proteome</keyword>
<organism evidence="2 3">
    <name type="scientific">Micromonospora marina</name>
    <dbReference type="NCBI Taxonomy" id="307120"/>
    <lineage>
        <taxon>Bacteria</taxon>
        <taxon>Bacillati</taxon>
        <taxon>Actinomycetota</taxon>
        <taxon>Actinomycetes</taxon>
        <taxon>Micromonosporales</taxon>
        <taxon>Micromonosporaceae</taxon>
        <taxon>Micromonospora</taxon>
    </lineage>
</organism>
<proteinExistence type="predicted"/>
<reference evidence="3" key="1">
    <citation type="submission" date="2016-06" db="EMBL/GenBank/DDBJ databases">
        <authorList>
            <person name="Varghese N."/>
        </authorList>
    </citation>
    <scope>NUCLEOTIDE SEQUENCE [LARGE SCALE GENOMIC DNA]</scope>
    <source>
        <strain evidence="3">DSM 45555</strain>
    </source>
</reference>
<name>A0A1C5AM43_9ACTN</name>
<dbReference type="RefSeq" id="WP_018785302.1">
    <property type="nucleotide sequence ID" value="NZ_FMCV01000043.1"/>
</dbReference>
<feature type="transmembrane region" description="Helical" evidence="1">
    <location>
        <begin position="7"/>
        <end position="25"/>
    </location>
</feature>
<keyword evidence="1" id="KW-1133">Transmembrane helix</keyword>
<evidence type="ECO:0000313" key="2">
    <source>
        <dbReference type="EMBL" id="SCF46267.1"/>
    </source>
</evidence>
<accession>A0A1C5AM43</accession>
<dbReference type="EMBL" id="FMCV01000043">
    <property type="protein sequence ID" value="SCF46267.1"/>
    <property type="molecule type" value="Genomic_DNA"/>
</dbReference>
<sequence length="52" mass="5309">MLKTQYVAFGALMLLAGIGIGKFMVGGTWAVAIVTGVIMGALSAVLLRVLKG</sequence>
<keyword evidence="1" id="KW-0472">Membrane</keyword>
<keyword evidence="1" id="KW-0812">Transmembrane</keyword>
<evidence type="ECO:0000256" key="1">
    <source>
        <dbReference type="SAM" id="Phobius"/>
    </source>
</evidence>
<dbReference type="AlphaFoldDB" id="A0A1C5AM43"/>
<dbReference type="Proteomes" id="UP000198551">
    <property type="component" value="Unassembled WGS sequence"/>
</dbReference>